<reference evidence="3" key="1">
    <citation type="submission" date="2016-10" db="EMBL/GenBank/DDBJ databases">
        <authorList>
            <person name="Varghese N."/>
            <person name="Submissions S."/>
        </authorList>
    </citation>
    <scope>NUCLEOTIDE SEQUENCE [LARGE SCALE GENOMIC DNA]</scope>
    <source>
        <strain evidence="3">DSM 25030</strain>
    </source>
</reference>
<dbReference type="EMBL" id="FNMY01000001">
    <property type="protein sequence ID" value="SDW15828.1"/>
    <property type="molecule type" value="Genomic_DNA"/>
</dbReference>
<dbReference type="InterPro" id="IPR037523">
    <property type="entry name" value="VOC_core"/>
</dbReference>
<keyword evidence="2" id="KW-0560">Oxidoreductase</keyword>
<keyword evidence="2" id="KW-0223">Dioxygenase</keyword>
<dbReference type="GO" id="GO:0051213">
    <property type="term" value="F:dioxygenase activity"/>
    <property type="evidence" value="ECO:0007669"/>
    <property type="project" value="UniProtKB-KW"/>
</dbReference>
<dbReference type="InterPro" id="IPR029068">
    <property type="entry name" value="Glyas_Bleomycin-R_OHBP_Dase"/>
</dbReference>
<dbReference type="STRING" id="1073328.SAMN05216294_1883"/>
<evidence type="ECO:0000313" key="3">
    <source>
        <dbReference type="Proteomes" id="UP000199592"/>
    </source>
</evidence>
<dbReference type="PANTHER" id="PTHR36437:SF2">
    <property type="entry name" value="GLYOXALASE_BLEOMYCIN RESISTANCE PROTEIN_DIOXYGENASE"/>
    <property type="match status" value="1"/>
</dbReference>
<name>A0A1H2R9D9_9FLAO</name>
<organism evidence="2 3">
    <name type="scientific">Flagellimonas zhangzhouensis</name>
    <dbReference type="NCBI Taxonomy" id="1073328"/>
    <lineage>
        <taxon>Bacteria</taxon>
        <taxon>Pseudomonadati</taxon>
        <taxon>Bacteroidota</taxon>
        <taxon>Flavobacteriia</taxon>
        <taxon>Flavobacteriales</taxon>
        <taxon>Flavobacteriaceae</taxon>
        <taxon>Flagellimonas</taxon>
    </lineage>
</organism>
<sequence length="131" mass="14972">MKVTLISIPVRDQEKALKFYTEVLGFIIKKDKPLEGGNRWVTLVSPEWQDGPELLLEPGPNHFEPCKIYQDALMKAGMPYTQFDVKSVDAEYERLTKLGVEFSVKPSQMGTWKYAVFNDTCGNNIELVEEL</sequence>
<protein>
    <submittedName>
        <fullName evidence="2">Catechol 2,3-dioxygenase</fullName>
    </submittedName>
</protein>
<dbReference type="AlphaFoldDB" id="A0A1H2R9D9"/>
<dbReference type="Gene3D" id="3.10.180.10">
    <property type="entry name" value="2,3-Dihydroxybiphenyl 1,2-Dioxygenase, domain 1"/>
    <property type="match status" value="1"/>
</dbReference>
<feature type="domain" description="VOC" evidence="1">
    <location>
        <begin position="2"/>
        <end position="130"/>
    </location>
</feature>
<accession>A0A1H2R9D9</accession>
<dbReference type="SUPFAM" id="SSF54593">
    <property type="entry name" value="Glyoxalase/Bleomycin resistance protein/Dihydroxybiphenyl dioxygenase"/>
    <property type="match status" value="1"/>
</dbReference>
<evidence type="ECO:0000313" key="2">
    <source>
        <dbReference type="EMBL" id="SDW15828.1"/>
    </source>
</evidence>
<dbReference type="InterPro" id="IPR004360">
    <property type="entry name" value="Glyas_Fos-R_dOase_dom"/>
</dbReference>
<dbReference type="Proteomes" id="UP000199592">
    <property type="component" value="Unassembled WGS sequence"/>
</dbReference>
<dbReference type="PANTHER" id="PTHR36437">
    <property type="entry name" value="GLYOXALASE/BLEOMYCIN RESISTANCE PROTEIN/DIOXYGENASE"/>
    <property type="match status" value="1"/>
</dbReference>
<dbReference type="PROSITE" id="PS51819">
    <property type="entry name" value="VOC"/>
    <property type="match status" value="1"/>
</dbReference>
<evidence type="ECO:0000259" key="1">
    <source>
        <dbReference type="PROSITE" id="PS51819"/>
    </source>
</evidence>
<dbReference type="Pfam" id="PF00903">
    <property type="entry name" value="Glyoxalase"/>
    <property type="match status" value="1"/>
</dbReference>
<gene>
    <name evidence="2" type="ORF">SAMN04487892_0535</name>
</gene>
<proteinExistence type="predicted"/>
<keyword evidence="3" id="KW-1185">Reference proteome</keyword>
<dbReference type="OrthoDB" id="9794917at2"/>
<dbReference type="RefSeq" id="WP_090294716.1">
    <property type="nucleotide sequence ID" value="NZ_FNKI01000002.1"/>
</dbReference>